<evidence type="ECO:0000256" key="7">
    <source>
        <dbReference type="SAM" id="SignalP"/>
    </source>
</evidence>
<comment type="subcellular location">
    <subcellularLocation>
        <location evidence="1">Membrane</location>
    </subcellularLocation>
</comment>
<evidence type="ECO:0000256" key="1">
    <source>
        <dbReference type="ARBA" id="ARBA00004370"/>
    </source>
</evidence>
<protein>
    <submittedName>
        <fullName evidence="8">Uncharacterized protein</fullName>
    </submittedName>
</protein>
<dbReference type="Gramene" id="TRITD7Av1G262200.1">
    <property type="protein sequence ID" value="TRITD7Av1G262200.1"/>
    <property type="gene ID" value="TRITD7Av1G262200"/>
</dbReference>
<evidence type="ECO:0000313" key="8">
    <source>
        <dbReference type="EMBL" id="VAI80756.1"/>
    </source>
</evidence>
<keyword evidence="3 6" id="KW-0812">Transmembrane</keyword>
<reference evidence="8 9" key="1">
    <citation type="submission" date="2017-09" db="EMBL/GenBank/DDBJ databases">
        <authorList>
            <consortium name="International Durum Wheat Genome Sequencing Consortium (IDWGSC)"/>
            <person name="Milanesi L."/>
        </authorList>
    </citation>
    <scope>NUCLEOTIDE SEQUENCE [LARGE SCALE GENOMIC DNA]</scope>
    <source>
        <strain evidence="9">cv. Svevo</strain>
    </source>
</reference>
<evidence type="ECO:0000256" key="5">
    <source>
        <dbReference type="ARBA" id="ARBA00023136"/>
    </source>
</evidence>
<feature type="signal peptide" evidence="7">
    <location>
        <begin position="1"/>
        <end position="22"/>
    </location>
</feature>
<keyword evidence="5 6" id="KW-0472">Membrane</keyword>
<keyword evidence="9" id="KW-1185">Reference proteome</keyword>
<keyword evidence="4 6" id="KW-1133">Transmembrane helix</keyword>
<name>A0A9R0ZPA7_TRITD</name>
<dbReference type="Proteomes" id="UP000324705">
    <property type="component" value="Chromosome 7A"/>
</dbReference>
<sequence length="90" mass="9820">MNRCSLGCLASLLLLLCVSVLASSSSVHLRRSDVSIEPANCPHPQSEFFISLPLTILGYVPGIIYSVYVILKTPPELPSIDGERPYYILA</sequence>
<comment type="similarity">
    <text evidence="2">Belongs to the UPF0057 (PMP3) family.</text>
</comment>
<feature type="transmembrane region" description="Helical" evidence="6">
    <location>
        <begin position="48"/>
        <end position="71"/>
    </location>
</feature>
<evidence type="ECO:0000256" key="2">
    <source>
        <dbReference type="ARBA" id="ARBA00009530"/>
    </source>
</evidence>
<evidence type="ECO:0000313" key="9">
    <source>
        <dbReference type="Proteomes" id="UP000324705"/>
    </source>
</evidence>
<proteinExistence type="inferred from homology"/>
<dbReference type="GO" id="GO:0016020">
    <property type="term" value="C:membrane"/>
    <property type="evidence" value="ECO:0007669"/>
    <property type="project" value="UniProtKB-SubCell"/>
</dbReference>
<organism evidence="8 9">
    <name type="scientific">Triticum turgidum subsp. durum</name>
    <name type="common">Durum wheat</name>
    <name type="synonym">Triticum durum</name>
    <dbReference type="NCBI Taxonomy" id="4567"/>
    <lineage>
        <taxon>Eukaryota</taxon>
        <taxon>Viridiplantae</taxon>
        <taxon>Streptophyta</taxon>
        <taxon>Embryophyta</taxon>
        <taxon>Tracheophyta</taxon>
        <taxon>Spermatophyta</taxon>
        <taxon>Magnoliopsida</taxon>
        <taxon>Liliopsida</taxon>
        <taxon>Poales</taxon>
        <taxon>Poaceae</taxon>
        <taxon>BOP clade</taxon>
        <taxon>Pooideae</taxon>
        <taxon>Triticodae</taxon>
        <taxon>Triticeae</taxon>
        <taxon>Triticinae</taxon>
        <taxon>Triticum</taxon>
    </lineage>
</organism>
<dbReference type="Pfam" id="PF01679">
    <property type="entry name" value="Pmp3"/>
    <property type="match status" value="1"/>
</dbReference>
<evidence type="ECO:0000256" key="4">
    <source>
        <dbReference type="ARBA" id="ARBA00022989"/>
    </source>
</evidence>
<feature type="chain" id="PRO_5040217538" evidence="7">
    <location>
        <begin position="23"/>
        <end position="90"/>
    </location>
</feature>
<evidence type="ECO:0000256" key="3">
    <source>
        <dbReference type="ARBA" id="ARBA00022692"/>
    </source>
</evidence>
<dbReference type="AlphaFoldDB" id="A0A9R0ZPA7"/>
<evidence type="ECO:0000256" key="6">
    <source>
        <dbReference type="SAM" id="Phobius"/>
    </source>
</evidence>
<keyword evidence="7" id="KW-0732">Signal</keyword>
<dbReference type="InterPro" id="IPR000612">
    <property type="entry name" value="PMP3"/>
</dbReference>
<accession>A0A9R0ZPA7</accession>
<dbReference type="EMBL" id="LT934123">
    <property type="protein sequence ID" value="VAI80756.1"/>
    <property type="molecule type" value="Genomic_DNA"/>
</dbReference>
<gene>
    <name evidence="8" type="ORF">TRITD_7Av1G262200</name>
</gene>